<accession>A0A7S4W2U4</accession>
<sequence>MAAALESLAPRPHSVARQILALSASCSPATASNSAYAPLSPSGSGGASPDEAGQTLADLLPAEDASLDAEPLPRRRRQRSLYALLAALPAAAAVAWLGSSGRWLWSRQASGRHSDDLRPEMAVEVSVLAARQVIATPRLLPSKGTSPWVPKKCDAPASHPRCPEMEANIDFTFADEGTMWTRSVRHVKGPEKCCAMCQGTKECKAWSWVKNAGPFKNWYVCFLKGSTPSGRKPMNGVISGTPPSRQPAKVQEKVTGPEGVSLYCFSLMRPDSGEVDLVLAQEAQGASIFACNECMVYSNKVLQIGHTLTTSVVNSDLKCTSGGDFGKALNSWIFIEVWRKLIEEGRYYHHDWTVKVDPDAVFFPARLQIILQDHSGAGYVNNCREGMHGAIEVLSRKAVGALAWDYRASPNKTFPRNCVAAQELSRWGEDMFLDKCLRDTLSVNRSYDARLMCEGACGCPDWYWCMNGTTRAAFHPFKAADAYKNCLANALAGGAQPMPPAPQPCAKALRQCGGKGWRGPTCCEDGYSCRQNNTWYSQCEALCAGPLEQCGGKEWKGVTCCREEYTCEKKDKWYSQCRPPWAPDFGPSESEQASDRQDVHEVKPSSCAEAEKQCGGRQFTGATCCQNGYTCWRKDEWYSQCKRIDSPEVKQSAGNNDRNCAGSGEQCGGIGYDGPRCCSSGYSCTEKNHWYSECSAGSS</sequence>
<dbReference type="InterPro" id="IPR000254">
    <property type="entry name" value="CBD"/>
</dbReference>
<evidence type="ECO:0000256" key="1">
    <source>
        <dbReference type="ARBA" id="ARBA00022729"/>
    </source>
</evidence>
<feature type="domain" description="CBM1" evidence="5">
    <location>
        <begin position="542"/>
        <end position="578"/>
    </location>
</feature>
<evidence type="ECO:0000259" key="5">
    <source>
        <dbReference type="PROSITE" id="PS51164"/>
    </source>
</evidence>
<proteinExistence type="predicted"/>
<gene>
    <name evidence="6" type="ORF">AMON00008_LOCUS64401</name>
</gene>
<organism evidence="6">
    <name type="scientific">Alexandrium monilatum</name>
    <dbReference type="NCBI Taxonomy" id="311494"/>
    <lineage>
        <taxon>Eukaryota</taxon>
        <taxon>Sar</taxon>
        <taxon>Alveolata</taxon>
        <taxon>Dinophyceae</taxon>
        <taxon>Gonyaulacales</taxon>
        <taxon>Pyrocystaceae</taxon>
        <taxon>Alexandrium</taxon>
    </lineage>
</organism>
<dbReference type="AlphaFoldDB" id="A0A7S4W2U4"/>
<dbReference type="EMBL" id="HBNR01089751">
    <property type="protein sequence ID" value="CAE4668459.1"/>
    <property type="molecule type" value="Transcribed_RNA"/>
</dbReference>
<evidence type="ECO:0000256" key="4">
    <source>
        <dbReference type="SAM" id="MobiDB-lite"/>
    </source>
</evidence>
<dbReference type="InterPro" id="IPR000177">
    <property type="entry name" value="Apple"/>
</dbReference>
<dbReference type="SUPFAM" id="SSF57180">
    <property type="entry name" value="Cellulose-binding domain"/>
    <property type="match status" value="4"/>
</dbReference>
<keyword evidence="2" id="KW-0677">Repeat</keyword>
<dbReference type="Gene3D" id="3.50.4.10">
    <property type="entry name" value="Hepatocyte Growth Factor"/>
    <property type="match status" value="1"/>
</dbReference>
<dbReference type="Pfam" id="PF00734">
    <property type="entry name" value="CBM_1"/>
    <property type="match status" value="4"/>
</dbReference>
<dbReference type="InterPro" id="IPR035971">
    <property type="entry name" value="CBD_sf"/>
</dbReference>
<dbReference type="GO" id="GO:0006508">
    <property type="term" value="P:proteolysis"/>
    <property type="evidence" value="ECO:0007669"/>
    <property type="project" value="InterPro"/>
</dbReference>
<feature type="region of interest" description="Disordered" evidence="4">
    <location>
        <begin position="30"/>
        <end position="53"/>
    </location>
</feature>
<feature type="domain" description="CBM1" evidence="5">
    <location>
        <begin position="504"/>
        <end position="540"/>
    </location>
</feature>
<keyword evidence="1" id="KW-0732">Signal</keyword>
<dbReference type="SMART" id="SM00223">
    <property type="entry name" value="APPLE"/>
    <property type="match status" value="1"/>
</dbReference>
<evidence type="ECO:0000313" key="6">
    <source>
        <dbReference type="EMBL" id="CAE4668459.1"/>
    </source>
</evidence>
<dbReference type="SMART" id="SM00236">
    <property type="entry name" value="fCBD"/>
    <property type="match status" value="4"/>
</dbReference>
<dbReference type="PROSITE" id="PS51164">
    <property type="entry name" value="CBM1_2"/>
    <property type="match status" value="4"/>
</dbReference>
<evidence type="ECO:0000256" key="2">
    <source>
        <dbReference type="ARBA" id="ARBA00022737"/>
    </source>
</evidence>
<feature type="domain" description="CBM1" evidence="5">
    <location>
        <begin position="606"/>
        <end position="642"/>
    </location>
</feature>
<dbReference type="GO" id="GO:0030248">
    <property type="term" value="F:cellulose binding"/>
    <property type="evidence" value="ECO:0007669"/>
    <property type="project" value="InterPro"/>
</dbReference>
<dbReference type="GO" id="GO:0005576">
    <property type="term" value="C:extracellular region"/>
    <property type="evidence" value="ECO:0007669"/>
    <property type="project" value="InterPro"/>
</dbReference>
<dbReference type="PROSITE" id="PS00562">
    <property type="entry name" value="CBM1_1"/>
    <property type="match status" value="1"/>
</dbReference>
<keyword evidence="3" id="KW-1015">Disulfide bond</keyword>
<protein>
    <recommendedName>
        <fullName evidence="5">CBM1 domain-containing protein</fullName>
    </recommendedName>
</protein>
<name>A0A7S4W2U4_9DINO</name>
<evidence type="ECO:0000256" key="3">
    <source>
        <dbReference type="ARBA" id="ARBA00023157"/>
    </source>
</evidence>
<reference evidence="6" key="1">
    <citation type="submission" date="2021-01" db="EMBL/GenBank/DDBJ databases">
        <authorList>
            <person name="Corre E."/>
            <person name="Pelletier E."/>
            <person name="Niang G."/>
            <person name="Scheremetjew M."/>
            <person name="Finn R."/>
            <person name="Kale V."/>
            <person name="Holt S."/>
            <person name="Cochrane G."/>
            <person name="Meng A."/>
            <person name="Brown T."/>
            <person name="Cohen L."/>
        </authorList>
    </citation>
    <scope>NUCLEOTIDE SEQUENCE</scope>
    <source>
        <strain evidence="6">CCMP3105</strain>
    </source>
</reference>
<feature type="domain" description="CBM1" evidence="5">
    <location>
        <begin position="659"/>
        <end position="695"/>
    </location>
</feature>
<dbReference type="GO" id="GO:0005975">
    <property type="term" value="P:carbohydrate metabolic process"/>
    <property type="evidence" value="ECO:0007669"/>
    <property type="project" value="InterPro"/>
</dbReference>